<organism evidence="3 4">
    <name type="scientific">Heligmosomoides polygyrus</name>
    <name type="common">Parasitic roundworm</name>
    <dbReference type="NCBI Taxonomy" id="6339"/>
    <lineage>
        <taxon>Eukaryota</taxon>
        <taxon>Metazoa</taxon>
        <taxon>Ecdysozoa</taxon>
        <taxon>Nematoda</taxon>
        <taxon>Chromadorea</taxon>
        <taxon>Rhabditida</taxon>
        <taxon>Rhabditina</taxon>
        <taxon>Rhabditomorpha</taxon>
        <taxon>Strongyloidea</taxon>
        <taxon>Heligmosomidae</taxon>
        <taxon>Heligmosomoides</taxon>
    </lineage>
</organism>
<accession>A0A3P8IZG4</accession>
<feature type="domain" description="F-box" evidence="1">
    <location>
        <begin position="111"/>
        <end position="148"/>
    </location>
</feature>
<dbReference type="AlphaFoldDB" id="A0A183GW90"/>
<proteinExistence type="predicted"/>
<reference evidence="2 3" key="1">
    <citation type="submission" date="2018-11" db="EMBL/GenBank/DDBJ databases">
        <authorList>
            <consortium name="Pathogen Informatics"/>
        </authorList>
    </citation>
    <scope>NUCLEOTIDE SEQUENCE [LARGE SCALE GENOMIC DNA]</scope>
</reference>
<evidence type="ECO:0000313" key="2">
    <source>
        <dbReference type="EMBL" id="VDP60186.1"/>
    </source>
</evidence>
<dbReference type="Proteomes" id="UP000050761">
    <property type="component" value="Unassembled WGS sequence"/>
</dbReference>
<evidence type="ECO:0000313" key="3">
    <source>
        <dbReference type="Proteomes" id="UP000050761"/>
    </source>
</evidence>
<dbReference type="EMBL" id="UZAH01041419">
    <property type="protein sequence ID" value="VDP60186.1"/>
    <property type="molecule type" value="Genomic_DNA"/>
</dbReference>
<keyword evidence="3" id="KW-1185">Reference proteome</keyword>
<gene>
    <name evidence="2" type="ORF">HPBE_LOCUS26959</name>
</gene>
<protein>
    <submittedName>
        <fullName evidence="4">F-box domain-containing protein</fullName>
    </submittedName>
</protein>
<sequence>MFAETQVDDYSARTPIRLPNPATAFLHRVLFVFVRRREHLPTVNSQIERRLSRLNTIRTKIMPLQLIRRLSFRHRRHQDNAEKNTAATMRKASSCKGLGRSGTVLDDKPLLPDDLLLRIVDQCDAIEQIRLRAVSKAVKSHVDRKIKKVTAKGFYSL</sequence>
<name>A0A183GW90_HELPZ</name>
<dbReference type="Pfam" id="PF00646">
    <property type="entry name" value="F-box"/>
    <property type="match status" value="1"/>
</dbReference>
<evidence type="ECO:0000259" key="1">
    <source>
        <dbReference type="Pfam" id="PF00646"/>
    </source>
</evidence>
<dbReference type="OrthoDB" id="5832952at2759"/>
<evidence type="ECO:0000313" key="4">
    <source>
        <dbReference type="WBParaSite" id="HPBE_0002696001-mRNA-1"/>
    </source>
</evidence>
<dbReference type="InterPro" id="IPR001810">
    <property type="entry name" value="F-box_dom"/>
</dbReference>
<reference evidence="4" key="2">
    <citation type="submission" date="2019-09" db="UniProtKB">
        <authorList>
            <consortium name="WormBaseParasite"/>
        </authorList>
    </citation>
    <scope>IDENTIFICATION</scope>
</reference>
<dbReference type="WBParaSite" id="HPBE_0002696001-mRNA-1">
    <property type="protein sequence ID" value="HPBE_0002696001-mRNA-1"/>
    <property type="gene ID" value="HPBE_0002696001"/>
</dbReference>
<accession>A0A183GW90</accession>